<protein>
    <submittedName>
        <fullName evidence="2">Uncharacterized protein</fullName>
    </submittedName>
</protein>
<evidence type="ECO:0000256" key="1">
    <source>
        <dbReference type="SAM" id="MobiDB-lite"/>
    </source>
</evidence>
<feature type="compositionally biased region" description="Polar residues" evidence="1">
    <location>
        <begin position="55"/>
        <end position="65"/>
    </location>
</feature>
<dbReference type="AlphaFoldDB" id="A0A7W1X9Y6"/>
<dbReference type="Proteomes" id="UP000530514">
    <property type="component" value="Unassembled WGS sequence"/>
</dbReference>
<comment type="caution">
    <text evidence="2">The sequence shown here is derived from an EMBL/GenBank/DDBJ whole genome shotgun (WGS) entry which is preliminary data.</text>
</comment>
<feature type="region of interest" description="Disordered" evidence="1">
    <location>
        <begin position="42"/>
        <end position="69"/>
    </location>
</feature>
<accession>A0A7W1X9Y6</accession>
<evidence type="ECO:0000313" key="3">
    <source>
        <dbReference type="Proteomes" id="UP000530514"/>
    </source>
</evidence>
<reference evidence="2 3" key="1">
    <citation type="submission" date="2020-07" db="EMBL/GenBank/DDBJ databases">
        <authorList>
            <person name="Feng H."/>
        </authorList>
    </citation>
    <scope>NUCLEOTIDE SEQUENCE [LARGE SCALE GENOMIC DNA]</scope>
    <source>
        <strain evidence="3">s-11</strain>
    </source>
</reference>
<proteinExistence type="predicted"/>
<name>A0A7W1X9Y6_9BACL</name>
<gene>
    <name evidence="2" type="ORF">H1164_08050</name>
</gene>
<dbReference type="EMBL" id="JACEIP010000010">
    <property type="protein sequence ID" value="MBA4542853.1"/>
    <property type="molecule type" value="Genomic_DNA"/>
</dbReference>
<dbReference type="RefSeq" id="WP_052154363.1">
    <property type="nucleotide sequence ID" value="NZ_JACEIP010000010.1"/>
</dbReference>
<keyword evidence="3" id="KW-1185">Reference proteome</keyword>
<dbReference type="OrthoDB" id="2375806at2"/>
<sequence>MEQKYLFGYFRTMEAAKQAAQALKENGFEAYIDRFSPLGGGNLHDRDDDLKNPFTDPTMSLQASTLGGDRSDRDILKAVHPDASGLSGGQPFDSMEDVCVTVFTEPERSAQAQQILEQFGARD</sequence>
<evidence type="ECO:0000313" key="2">
    <source>
        <dbReference type="EMBL" id="MBA4542853.1"/>
    </source>
</evidence>
<organism evidence="2 3">
    <name type="scientific">Thermoactinomyces daqus</name>
    <dbReference type="NCBI Taxonomy" id="1329516"/>
    <lineage>
        <taxon>Bacteria</taxon>
        <taxon>Bacillati</taxon>
        <taxon>Bacillota</taxon>
        <taxon>Bacilli</taxon>
        <taxon>Bacillales</taxon>
        <taxon>Thermoactinomycetaceae</taxon>
        <taxon>Thermoactinomyces</taxon>
    </lineage>
</organism>